<feature type="chain" id="PRO_5021402316" evidence="7">
    <location>
        <begin position="25"/>
        <end position="364"/>
    </location>
</feature>
<evidence type="ECO:0000256" key="5">
    <source>
        <dbReference type="ARBA" id="ARBA00023237"/>
    </source>
</evidence>
<evidence type="ECO:0000256" key="1">
    <source>
        <dbReference type="ARBA" id="ARBA00004442"/>
    </source>
</evidence>
<dbReference type="SUPFAM" id="SSF56954">
    <property type="entry name" value="Outer membrane efflux proteins (OEP)"/>
    <property type="match status" value="1"/>
</dbReference>
<reference evidence="8 9" key="1">
    <citation type="journal article" date="2018" name="Environ. Microbiol.">
        <title>Novel energy conservation strategies and behaviour of Pelotomaculum schinkii driving syntrophic propionate catabolism.</title>
        <authorList>
            <person name="Hidalgo-Ahumada C.A.P."/>
            <person name="Nobu M.K."/>
            <person name="Narihiro T."/>
            <person name="Tamaki H."/>
            <person name="Liu W.T."/>
            <person name="Kamagata Y."/>
            <person name="Stams A.J.M."/>
            <person name="Imachi H."/>
            <person name="Sousa D.Z."/>
        </authorList>
    </citation>
    <scope>NUCLEOTIDE SEQUENCE [LARGE SCALE GENOMIC DNA]</scope>
    <source>
        <strain evidence="8 9">HH</strain>
    </source>
</reference>
<evidence type="ECO:0000313" key="8">
    <source>
        <dbReference type="EMBL" id="TEB04276.1"/>
    </source>
</evidence>
<keyword evidence="7" id="KW-0732">Signal</keyword>
<dbReference type="GO" id="GO:1990281">
    <property type="term" value="C:efflux pump complex"/>
    <property type="evidence" value="ECO:0007669"/>
    <property type="project" value="TreeGrafter"/>
</dbReference>
<dbReference type="PANTHER" id="PTHR30026">
    <property type="entry name" value="OUTER MEMBRANE PROTEIN TOLC"/>
    <property type="match status" value="1"/>
</dbReference>
<dbReference type="AlphaFoldDB" id="A0A4Y7R695"/>
<feature type="coiled-coil region" evidence="6">
    <location>
        <begin position="291"/>
        <end position="349"/>
    </location>
</feature>
<evidence type="ECO:0000256" key="4">
    <source>
        <dbReference type="ARBA" id="ARBA00023136"/>
    </source>
</evidence>
<keyword evidence="6" id="KW-0175">Coiled coil</keyword>
<sequence length="364" mass="40495">MRRPFILLVILALLAGLFPASVWADESETARTELTLQAAVDKALSINKGLRQAKNDLERSAEVRDYLADRVDYVPSSSSASSGAIKSYLNLTSAEISRSMAKRSLTVEEDKVLMSVYQAYNSILQAQEKVKVDELSLQNKQWLRYVASASLRVGTIDPVAMAKAETEYTSAKTTLEADNKALDDAYQKLNQLVGVSAKERPVLVDIPEIVPMDVKDLEAEVNRKVTGSPSVWLSEQQVDLAKLTKKLYDFTNTSNSEPYKAKEIDVEQKEISANDTKDQVAKLVRTIYYSATQLEEQYAGAKEAVRLAEENQRVTQVKYDVGMATKSDLLSAELELAQANQKLVDISAQHQILVLAFEKPWSYS</sequence>
<keyword evidence="3" id="KW-0812">Transmembrane</keyword>
<proteinExistence type="predicted"/>
<gene>
    <name evidence="8" type="ORF">Psch_04001</name>
</gene>
<feature type="signal peptide" evidence="7">
    <location>
        <begin position="1"/>
        <end position="24"/>
    </location>
</feature>
<name>A0A4Y7R695_9FIRM</name>
<protein>
    <submittedName>
        <fullName evidence="8">Outer membrane efflux protein</fullName>
    </submittedName>
</protein>
<comment type="caution">
    <text evidence="8">The sequence shown here is derived from an EMBL/GenBank/DDBJ whole genome shotgun (WGS) entry which is preliminary data.</text>
</comment>
<dbReference type="Proteomes" id="UP000298324">
    <property type="component" value="Unassembled WGS sequence"/>
</dbReference>
<evidence type="ECO:0000256" key="2">
    <source>
        <dbReference type="ARBA" id="ARBA00022452"/>
    </source>
</evidence>
<dbReference type="GO" id="GO:0009279">
    <property type="term" value="C:cell outer membrane"/>
    <property type="evidence" value="ECO:0007669"/>
    <property type="project" value="UniProtKB-SubCell"/>
</dbReference>
<dbReference type="EMBL" id="QFGA01000004">
    <property type="protein sequence ID" value="TEB04276.1"/>
    <property type="molecule type" value="Genomic_DNA"/>
</dbReference>
<keyword evidence="2" id="KW-1134">Transmembrane beta strand</keyword>
<keyword evidence="9" id="KW-1185">Reference proteome</keyword>
<dbReference type="InterPro" id="IPR051906">
    <property type="entry name" value="TolC-like"/>
</dbReference>
<organism evidence="8 9">
    <name type="scientific">Pelotomaculum schinkii</name>
    <dbReference type="NCBI Taxonomy" id="78350"/>
    <lineage>
        <taxon>Bacteria</taxon>
        <taxon>Bacillati</taxon>
        <taxon>Bacillota</taxon>
        <taxon>Clostridia</taxon>
        <taxon>Eubacteriales</taxon>
        <taxon>Desulfotomaculaceae</taxon>
        <taxon>Pelotomaculum</taxon>
    </lineage>
</organism>
<keyword evidence="4" id="KW-0472">Membrane</keyword>
<evidence type="ECO:0000256" key="3">
    <source>
        <dbReference type="ARBA" id="ARBA00022692"/>
    </source>
</evidence>
<evidence type="ECO:0000256" key="6">
    <source>
        <dbReference type="SAM" id="Coils"/>
    </source>
</evidence>
<dbReference type="RefSeq" id="WP_190259437.1">
    <property type="nucleotide sequence ID" value="NZ_QFGA01000004.1"/>
</dbReference>
<dbReference type="Gene3D" id="1.20.1600.10">
    <property type="entry name" value="Outer membrane efflux proteins (OEP)"/>
    <property type="match status" value="1"/>
</dbReference>
<keyword evidence="5" id="KW-0998">Cell outer membrane</keyword>
<dbReference type="GO" id="GO:0015288">
    <property type="term" value="F:porin activity"/>
    <property type="evidence" value="ECO:0007669"/>
    <property type="project" value="TreeGrafter"/>
</dbReference>
<accession>A0A4Y7R695</accession>
<dbReference type="PANTHER" id="PTHR30026:SF20">
    <property type="entry name" value="OUTER MEMBRANE PROTEIN TOLC"/>
    <property type="match status" value="1"/>
</dbReference>
<evidence type="ECO:0000256" key="7">
    <source>
        <dbReference type="SAM" id="SignalP"/>
    </source>
</evidence>
<dbReference type="GO" id="GO:0015562">
    <property type="term" value="F:efflux transmembrane transporter activity"/>
    <property type="evidence" value="ECO:0007669"/>
    <property type="project" value="InterPro"/>
</dbReference>
<comment type="subcellular location">
    <subcellularLocation>
        <location evidence="1">Cell outer membrane</location>
    </subcellularLocation>
</comment>
<evidence type="ECO:0000313" key="9">
    <source>
        <dbReference type="Proteomes" id="UP000298324"/>
    </source>
</evidence>